<dbReference type="Proteomes" id="UP000828390">
    <property type="component" value="Unassembled WGS sequence"/>
</dbReference>
<evidence type="ECO:0000313" key="1">
    <source>
        <dbReference type="EMBL" id="KAH3702694.1"/>
    </source>
</evidence>
<accession>A0A9D4BNK0</accession>
<name>A0A9D4BNK0_DREPO</name>
<dbReference type="EMBL" id="JAIWYP010000015">
    <property type="protein sequence ID" value="KAH3702694.1"/>
    <property type="molecule type" value="Genomic_DNA"/>
</dbReference>
<dbReference type="AlphaFoldDB" id="A0A9D4BNK0"/>
<comment type="caution">
    <text evidence="1">The sequence shown here is derived from an EMBL/GenBank/DDBJ whole genome shotgun (WGS) entry which is preliminary data.</text>
</comment>
<gene>
    <name evidence="1" type="ORF">DPMN_077721</name>
</gene>
<organism evidence="1 2">
    <name type="scientific">Dreissena polymorpha</name>
    <name type="common">Zebra mussel</name>
    <name type="synonym">Mytilus polymorpha</name>
    <dbReference type="NCBI Taxonomy" id="45954"/>
    <lineage>
        <taxon>Eukaryota</taxon>
        <taxon>Metazoa</taxon>
        <taxon>Spiralia</taxon>
        <taxon>Lophotrochozoa</taxon>
        <taxon>Mollusca</taxon>
        <taxon>Bivalvia</taxon>
        <taxon>Autobranchia</taxon>
        <taxon>Heteroconchia</taxon>
        <taxon>Euheterodonta</taxon>
        <taxon>Imparidentia</taxon>
        <taxon>Neoheterodontei</taxon>
        <taxon>Myida</taxon>
        <taxon>Dreissenoidea</taxon>
        <taxon>Dreissenidae</taxon>
        <taxon>Dreissena</taxon>
    </lineage>
</organism>
<reference evidence="1" key="2">
    <citation type="submission" date="2020-11" db="EMBL/GenBank/DDBJ databases">
        <authorList>
            <person name="McCartney M.A."/>
            <person name="Auch B."/>
            <person name="Kono T."/>
            <person name="Mallez S."/>
            <person name="Becker A."/>
            <person name="Gohl D.M."/>
            <person name="Silverstein K.A.T."/>
            <person name="Koren S."/>
            <person name="Bechman K.B."/>
            <person name="Herman A."/>
            <person name="Abrahante J.E."/>
            <person name="Garbe J."/>
        </authorList>
    </citation>
    <scope>NUCLEOTIDE SEQUENCE</scope>
    <source>
        <strain evidence="1">Duluth1</strain>
        <tissue evidence="1">Whole animal</tissue>
    </source>
</reference>
<protein>
    <submittedName>
        <fullName evidence="1">Uncharacterized protein</fullName>
    </submittedName>
</protein>
<sequence length="58" mass="6238">MGATLSKDGTSTADVQIKIAMAKAAMARLIRLLPCSSISFPTMFRLYKAVEVSIVLYG</sequence>
<reference evidence="1" key="1">
    <citation type="journal article" date="2019" name="bioRxiv">
        <title>The Genome of the Zebra Mussel, Dreissena polymorpha: A Resource for Invasive Species Research.</title>
        <authorList>
            <person name="McCartney M.A."/>
            <person name="Auch B."/>
            <person name="Kono T."/>
            <person name="Mallez S."/>
            <person name="Zhang Y."/>
            <person name="Obille A."/>
            <person name="Becker A."/>
            <person name="Abrahante J.E."/>
            <person name="Garbe J."/>
            <person name="Badalamenti J.P."/>
            <person name="Herman A."/>
            <person name="Mangelson H."/>
            <person name="Liachko I."/>
            <person name="Sullivan S."/>
            <person name="Sone E.D."/>
            <person name="Koren S."/>
            <person name="Silverstein K.A.T."/>
            <person name="Beckman K.B."/>
            <person name="Gohl D.M."/>
        </authorList>
    </citation>
    <scope>NUCLEOTIDE SEQUENCE</scope>
    <source>
        <strain evidence="1">Duluth1</strain>
        <tissue evidence="1">Whole animal</tissue>
    </source>
</reference>
<evidence type="ECO:0000313" key="2">
    <source>
        <dbReference type="Proteomes" id="UP000828390"/>
    </source>
</evidence>
<keyword evidence="2" id="KW-1185">Reference proteome</keyword>
<proteinExistence type="predicted"/>